<sequence>MSIAQDVRTKFSHRGMTPWQLVQKIGRLEREANEAACQLVAMATEIEKLKRQRNRAARALDDTRIQVQRITEDDTRLIKDLRRQITDLKRKLDIGVKAEHVIAKTQEIDGDQIRKHCVMPLAKAPFASTDPAGLPPITWGRDADATQKLPEVRAS</sequence>
<dbReference type="RefSeq" id="WP_093617605.1">
    <property type="nucleotide sequence ID" value="NZ_FNFF01000025.1"/>
</dbReference>
<dbReference type="AlphaFoldDB" id="A0A1G9IUZ8"/>
<evidence type="ECO:0000313" key="3">
    <source>
        <dbReference type="EMBL" id="SDL28990.1"/>
    </source>
</evidence>
<name>A0A1G9IUZ8_9ACTN</name>
<feature type="region of interest" description="Disordered" evidence="2">
    <location>
        <begin position="133"/>
        <end position="155"/>
    </location>
</feature>
<keyword evidence="4" id="KW-1185">Reference proteome</keyword>
<dbReference type="Proteomes" id="UP000199155">
    <property type="component" value="Unassembled WGS sequence"/>
</dbReference>
<accession>A0A1G9IUZ8</accession>
<reference evidence="3 4" key="1">
    <citation type="submission" date="2016-10" db="EMBL/GenBank/DDBJ databases">
        <authorList>
            <person name="de Groot N.N."/>
        </authorList>
    </citation>
    <scope>NUCLEOTIDE SEQUENCE [LARGE SCALE GENOMIC DNA]</scope>
    <source>
        <strain evidence="3 4">CGMCC 4.5727</strain>
    </source>
</reference>
<dbReference type="EMBL" id="FNFF01000025">
    <property type="protein sequence ID" value="SDL28990.1"/>
    <property type="molecule type" value="Genomic_DNA"/>
</dbReference>
<feature type="coiled-coil region" evidence="1">
    <location>
        <begin position="25"/>
        <end position="91"/>
    </location>
</feature>
<dbReference type="STRING" id="417292.SAMN05421806_12582"/>
<gene>
    <name evidence="3" type="ORF">SAMN05421806_12582</name>
</gene>
<dbReference type="OrthoDB" id="9994212at2"/>
<evidence type="ECO:0000256" key="2">
    <source>
        <dbReference type="SAM" id="MobiDB-lite"/>
    </source>
</evidence>
<evidence type="ECO:0000256" key="1">
    <source>
        <dbReference type="SAM" id="Coils"/>
    </source>
</evidence>
<feature type="compositionally biased region" description="Basic and acidic residues" evidence="2">
    <location>
        <begin position="141"/>
        <end position="155"/>
    </location>
</feature>
<protein>
    <submittedName>
        <fullName evidence="3">Uncharacterized protein</fullName>
    </submittedName>
</protein>
<proteinExistence type="predicted"/>
<organism evidence="3 4">
    <name type="scientific">Streptomyces indicus</name>
    <dbReference type="NCBI Taxonomy" id="417292"/>
    <lineage>
        <taxon>Bacteria</taxon>
        <taxon>Bacillati</taxon>
        <taxon>Actinomycetota</taxon>
        <taxon>Actinomycetes</taxon>
        <taxon>Kitasatosporales</taxon>
        <taxon>Streptomycetaceae</taxon>
        <taxon>Streptomyces</taxon>
    </lineage>
</organism>
<keyword evidence="1" id="KW-0175">Coiled coil</keyword>
<evidence type="ECO:0000313" key="4">
    <source>
        <dbReference type="Proteomes" id="UP000199155"/>
    </source>
</evidence>